<dbReference type="PROSITE" id="PS51406">
    <property type="entry name" value="FIBRINOGEN_C_2"/>
    <property type="match status" value="1"/>
</dbReference>
<sequence>MTLKGIFNIAFSCLFFNYFIQASHYVTKPLKDVQLREEDSQSIDARSPTECILKCQNQLKKKGFYTKDNACYCTNGTIIESTTGQNNSGLDGNLFLEREIKGFKSCNDVFNSGITENGFYDIEVDGGVKISKECHFDKRDCQAWRDDDYFLTGSYEIFIPGLGLKNVRCEMDNLGKGWISIQHRFDGSVDFHRSWEEYKNGFGDVNGEFWLGNEVLHQLTKEDNDTFQWVFKATAFDGVIQESSYGGFSIGSEGTNYLLTIGSLTNGMNSIFGNVEFTTYDRDNDSASFNCAFKSATYKNGGFWYSTCEALQPNGEYSDSQFSAYQKNIFWYNFRGYMESMKETLMMIRKT</sequence>
<evidence type="ECO:0000256" key="1">
    <source>
        <dbReference type="SAM" id="SignalP"/>
    </source>
</evidence>
<keyword evidence="1" id="KW-0732">Signal</keyword>
<name>A0A7M5UVZ0_9CNID</name>
<dbReference type="Proteomes" id="UP000594262">
    <property type="component" value="Unplaced"/>
</dbReference>
<dbReference type="Pfam" id="PF00147">
    <property type="entry name" value="Fibrinogen_C"/>
    <property type="match status" value="1"/>
</dbReference>
<feature type="chain" id="PRO_5029664751" description="Fibrinogen C-terminal domain-containing protein" evidence="1">
    <location>
        <begin position="23"/>
        <end position="351"/>
    </location>
</feature>
<dbReference type="Gene3D" id="4.10.530.10">
    <property type="entry name" value="Gamma-fibrinogen Carboxyl Terminal Fragment, domain 2"/>
    <property type="match status" value="1"/>
</dbReference>
<reference evidence="3" key="1">
    <citation type="submission" date="2021-01" db="UniProtKB">
        <authorList>
            <consortium name="EnsemblMetazoa"/>
        </authorList>
    </citation>
    <scope>IDENTIFICATION</scope>
</reference>
<protein>
    <recommendedName>
        <fullName evidence="2">Fibrinogen C-terminal domain-containing protein</fullName>
    </recommendedName>
</protein>
<evidence type="ECO:0000259" key="2">
    <source>
        <dbReference type="PROSITE" id="PS51406"/>
    </source>
</evidence>
<dbReference type="InterPro" id="IPR050373">
    <property type="entry name" value="Fibrinogen_C-term_domain"/>
</dbReference>
<dbReference type="PANTHER" id="PTHR19143">
    <property type="entry name" value="FIBRINOGEN/TENASCIN/ANGIOPOEITIN"/>
    <property type="match status" value="1"/>
</dbReference>
<evidence type="ECO:0000313" key="4">
    <source>
        <dbReference type="Proteomes" id="UP000594262"/>
    </source>
</evidence>
<evidence type="ECO:0000313" key="3">
    <source>
        <dbReference type="EnsemblMetazoa" id="CLYHEMP005345.1"/>
    </source>
</evidence>
<dbReference type="AlphaFoldDB" id="A0A7M5UVZ0"/>
<dbReference type="GeneID" id="136799963"/>
<dbReference type="SUPFAM" id="SSF56496">
    <property type="entry name" value="Fibrinogen C-terminal domain-like"/>
    <property type="match status" value="1"/>
</dbReference>
<dbReference type="Gene3D" id="3.90.215.10">
    <property type="entry name" value="Gamma Fibrinogen, chain A, domain 1"/>
    <property type="match status" value="1"/>
</dbReference>
<organism evidence="3 4">
    <name type="scientific">Clytia hemisphaerica</name>
    <dbReference type="NCBI Taxonomy" id="252671"/>
    <lineage>
        <taxon>Eukaryota</taxon>
        <taxon>Metazoa</taxon>
        <taxon>Cnidaria</taxon>
        <taxon>Hydrozoa</taxon>
        <taxon>Hydroidolina</taxon>
        <taxon>Leptothecata</taxon>
        <taxon>Obeliida</taxon>
        <taxon>Clytiidae</taxon>
        <taxon>Clytia</taxon>
    </lineage>
</organism>
<dbReference type="EnsemblMetazoa" id="CLYHEMT005345.1">
    <property type="protein sequence ID" value="CLYHEMP005345.1"/>
    <property type="gene ID" value="CLYHEMG005345"/>
</dbReference>
<feature type="domain" description="Fibrinogen C-terminal" evidence="2">
    <location>
        <begin position="132"/>
        <end position="351"/>
    </location>
</feature>
<dbReference type="GO" id="GO:0005615">
    <property type="term" value="C:extracellular space"/>
    <property type="evidence" value="ECO:0007669"/>
    <property type="project" value="TreeGrafter"/>
</dbReference>
<dbReference type="InterPro" id="IPR014716">
    <property type="entry name" value="Fibrinogen_a/b/g_C_1"/>
</dbReference>
<dbReference type="RefSeq" id="XP_066912687.1">
    <property type="nucleotide sequence ID" value="XM_067056586.1"/>
</dbReference>
<accession>A0A7M5UVZ0</accession>
<keyword evidence="4" id="KW-1185">Reference proteome</keyword>
<feature type="signal peptide" evidence="1">
    <location>
        <begin position="1"/>
        <end position="22"/>
    </location>
</feature>
<dbReference type="SMART" id="SM00186">
    <property type="entry name" value="FBG"/>
    <property type="match status" value="1"/>
</dbReference>
<dbReference type="InterPro" id="IPR002181">
    <property type="entry name" value="Fibrinogen_a/b/g_C_dom"/>
</dbReference>
<dbReference type="InterPro" id="IPR036056">
    <property type="entry name" value="Fibrinogen-like_C"/>
</dbReference>
<proteinExistence type="predicted"/>
<dbReference type="OrthoDB" id="6345539at2759"/>